<organism evidence="1 2">
    <name type="scientific">Halomonas organivorans</name>
    <dbReference type="NCBI Taxonomy" id="257772"/>
    <lineage>
        <taxon>Bacteria</taxon>
        <taxon>Pseudomonadati</taxon>
        <taxon>Pseudomonadota</taxon>
        <taxon>Gammaproteobacteria</taxon>
        <taxon>Oceanospirillales</taxon>
        <taxon>Halomonadaceae</taxon>
        <taxon>Halomonas</taxon>
    </lineage>
</organism>
<dbReference type="EMBL" id="JACHXM010000010">
    <property type="protein sequence ID" value="MBB3141498.1"/>
    <property type="molecule type" value="Genomic_DNA"/>
</dbReference>
<evidence type="ECO:0000313" key="1">
    <source>
        <dbReference type="EMBL" id="MBB3141498.1"/>
    </source>
</evidence>
<dbReference type="Proteomes" id="UP000525987">
    <property type="component" value="Unassembled WGS sequence"/>
</dbReference>
<sequence length="252" mass="27904">MDIAANALHLAVLPPQKHAHAPKLNRVGESSTKTGPLIGEADVDQLFDALGVLFGWKFTGQWGAFDESGVWMAELAFLTRRHLELGIQRCREVVQEATRTGNESWPPQPAAFSVLCEPRPEDFGMPGLEEAWREVCAHAHEPTRWHWSHEAVRMAGSAVGWWELTHSTALSAWSRLERHFIQEYGALVNRLMNGEQLAAYALLESDRNRSPADLAERAGHEAANRAVKAAGLPHRMSSAHGLTALRNAVDKT</sequence>
<reference evidence="1 2" key="1">
    <citation type="submission" date="2020-08" db="EMBL/GenBank/DDBJ databases">
        <title>Genomic Encyclopedia of Type Strains, Phase III (KMG-III): the genomes of soil and plant-associated and newly described type strains.</title>
        <authorList>
            <person name="Whitman W."/>
        </authorList>
    </citation>
    <scope>NUCLEOTIDE SEQUENCE [LARGE SCALE GENOMIC DNA]</scope>
    <source>
        <strain evidence="1 2">CECT 5995</strain>
    </source>
</reference>
<keyword evidence="2" id="KW-1185">Reference proteome</keyword>
<dbReference type="InterPro" id="IPR009731">
    <property type="entry name" value="P-like"/>
</dbReference>
<dbReference type="Pfam" id="PF06992">
    <property type="entry name" value="Phage_lambda_P"/>
    <property type="match status" value="1"/>
</dbReference>
<dbReference type="AlphaFoldDB" id="A0A7W5G5H0"/>
<name>A0A7W5G5H0_9GAMM</name>
<evidence type="ECO:0000313" key="2">
    <source>
        <dbReference type="Proteomes" id="UP000525987"/>
    </source>
</evidence>
<dbReference type="GO" id="GO:0006270">
    <property type="term" value="P:DNA replication initiation"/>
    <property type="evidence" value="ECO:0007669"/>
    <property type="project" value="InterPro"/>
</dbReference>
<comment type="caution">
    <text evidence="1">The sequence shown here is derived from an EMBL/GenBank/DDBJ whole genome shotgun (WGS) entry which is preliminary data.</text>
</comment>
<protein>
    <submittedName>
        <fullName evidence="1">Uncharacterized protein</fullName>
    </submittedName>
</protein>
<proteinExistence type="predicted"/>
<gene>
    <name evidence="1" type="ORF">FHR96_002377</name>
</gene>
<accession>A0A7W5G5H0</accession>